<dbReference type="KEGG" id="mgr:MGG_16414"/>
<keyword evidence="2" id="KW-1185">Reference proteome</keyword>
<protein>
    <submittedName>
        <fullName evidence="1">Uncharacterized protein</fullName>
    </submittedName>
</protein>
<accession>G4MN39</accession>
<reference key="2">
    <citation type="submission" date="2011-05" db="EMBL/GenBank/DDBJ databases">
        <title>The Genome Sequence of Magnaporthe oryzae 70-15.</title>
        <authorList>
            <consortium name="The Broad Institute Genome Sequencing Platform"/>
            <person name="Ma L.-J."/>
            <person name="Dead R."/>
            <person name="Young S.K."/>
            <person name="Zeng Q."/>
            <person name="Gargeya S."/>
            <person name="Fitzgerald M."/>
            <person name="Haas B."/>
            <person name="Abouelleil A."/>
            <person name="Alvarado L."/>
            <person name="Arachchi H.M."/>
            <person name="Berlin A."/>
            <person name="Brown A."/>
            <person name="Chapman S.B."/>
            <person name="Chen Z."/>
            <person name="Dunbar C."/>
            <person name="Freedman E."/>
            <person name="Gearin G."/>
            <person name="Gellesch M."/>
            <person name="Goldberg J."/>
            <person name="Griggs A."/>
            <person name="Gujja S."/>
            <person name="Heiman D."/>
            <person name="Howarth C."/>
            <person name="Larson L."/>
            <person name="Lui A."/>
            <person name="MacDonald P.J.P."/>
            <person name="Mehta T."/>
            <person name="Montmayeur A."/>
            <person name="Murphy C."/>
            <person name="Neiman D."/>
            <person name="Pearson M."/>
            <person name="Priest M."/>
            <person name="Roberts A."/>
            <person name="Saif S."/>
            <person name="Shea T."/>
            <person name="Shenoy N."/>
            <person name="Sisk P."/>
            <person name="Stolte C."/>
            <person name="Sykes S."/>
            <person name="Yandava C."/>
            <person name="Wortman J."/>
            <person name="Nusbaum C."/>
            <person name="Birren B."/>
        </authorList>
    </citation>
    <scope>NUCLEOTIDE SEQUENCE</scope>
    <source>
        <strain>70-15</strain>
    </source>
</reference>
<dbReference type="InParanoid" id="G4MN39"/>
<sequence length="49" mass="5357">MSASASPRRTEQFLSAGLTPLQKSLNPHIIGVNPRCGVVEMHYNFGTDK</sequence>
<evidence type="ECO:0000313" key="1">
    <source>
        <dbReference type="EMBL" id="EHA57853.1"/>
    </source>
</evidence>
<gene>
    <name evidence="1" type="ORF">MGG_16414</name>
</gene>
<dbReference type="HOGENOM" id="CLU_3143417_0_0_1"/>
<dbReference type="RefSeq" id="XP_003710465.1">
    <property type="nucleotide sequence ID" value="XM_003710417.1"/>
</dbReference>
<dbReference type="AlphaFoldDB" id="G4MN39"/>
<dbReference type="EMBL" id="CM001231">
    <property type="protein sequence ID" value="EHA57853.1"/>
    <property type="molecule type" value="Genomic_DNA"/>
</dbReference>
<proteinExistence type="predicted"/>
<reference evidence="1 2" key="1">
    <citation type="journal article" date="2005" name="Nature">
        <title>The genome sequence of the rice blast fungus Magnaporthe grisea.</title>
        <authorList>
            <person name="Dean R.A."/>
            <person name="Talbot N.J."/>
            <person name="Ebbole D.J."/>
            <person name="Farman M.L."/>
            <person name="Mitchell T.K."/>
            <person name="Orbach M.J."/>
            <person name="Thon M."/>
            <person name="Kulkarni R."/>
            <person name="Xu J.R."/>
            <person name="Pan H."/>
            <person name="Read N.D."/>
            <person name="Lee Y.H."/>
            <person name="Carbone I."/>
            <person name="Brown D."/>
            <person name="Oh Y.Y."/>
            <person name="Donofrio N."/>
            <person name="Jeong J.S."/>
            <person name="Soanes D.M."/>
            <person name="Djonovic S."/>
            <person name="Kolomiets E."/>
            <person name="Rehmeyer C."/>
            <person name="Li W."/>
            <person name="Harding M."/>
            <person name="Kim S."/>
            <person name="Lebrun M.H."/>
            <person name="Bohnert H."/>
            <person name="Coughlan S."/>
            <person name="Butler J."/>
            <person name="Calvo S."/>
            <person name="Ma L.J."/>
            <person name="Nicol R."/>
            <person name="Purcell S."/>
            <person name="Nusbaum C."/>
            <person name="Galagan J.E."/>
            <person name="Birren B.W."/>
        </authorList>
    </citation>
    <scope>NUCLEOTIDE SEQUENCE [LARGE SCALE GENOMIC DNA]</scope>
    <source>
        <strain evidence="2">70-15 / ATCC MYA-4617 / FGSC 8958</strain>
    </source>
</reference>
<dbReference type="Proteomes" id="UP000009058">
    <property type="component" value="Chromosome 1"/>
</dbReference>
<dbReference type="GeneID" id="12986347"/>
<dbReference type="VEuPathDB" id="FungiDB:MGG_16414"/>
<name>G4MN39_PYRO7</name>
<organism evidence="1 2">
    <name type="scientific">Pyricularia oryzae (strain 70-15 / ATCC MYA-4617 / FGSC 8958)</name>
    <name type="common">Rice blast fungus</name>
    <name type="synonym">Magnaporthe oryzae</name>
    <dbReference type="NCBI Taxonomy" id="242507"/>
    <lineage>
        <taxon>Eukaryota</taxon>
        <taxon>Fungi</taxon>
        <taxon>Dikarya</taxon>
        <taxon>Ascomycota</taxon>
        <taxon>Pezizomycotina</taxon>
        <taxon>Sordariomycetes</taxon>
        <taxon>Sordariomycetidae</taxon>
        <taxon>Magnaporthales</taxon>
        <taxon>Pyriculariaceae</taxon>
        <taxon>Pyricularia</taxon>
    </lineage>
</organism>
<evidence type="ECO:0000313" key="2">
    <source>
        <dbReference type="Proteomes" id="UP000009058"/>
    </source>
</evidence>